<name>A0A5S9F7T5_UABAM</name>
<keyword evidence="2" id="KW-1185">Reference proteome</keyword>
<reference evidence="1 2" key="1">
    <citation type="submission" date="2019-08" db="EMBL/GenBank/DDBJ databases">
        <title>Complete genome sequence of Candidatus Uab amorphum.</title>
        <authorList>
            <person name="Shiratori T."/>
            <person name="Suzuki S."/>
            <person name="Kakizawa Y."/>
            <person name="Ishida K."/>
        </authorList>
    </citation>
    <scope>NUCLEOTIDE SEQUENCE [LARGE SCALE GENOMIC DNA]</scope>
    <source>
        <strain evidence="1 2">SRT547</strain>
    </source>
</reference>
<dbReference type="KEGG" id="uam:UABAM_06410"/>
<dbReference type="GO" id="GO:0005198">
    <property type="term" value="F:structural molecule activity"/>
    <property type="evidence" value="ECO:0007669"/>
    <property type="project" value="InterPro"/>
</dbReference>
<proteinExistence type="predicted"/>
<dbReference type="NCBIfam" id="TIGR02241">
    <property type="entry name" value="conserved hypothetical phage tail region protein"/>
    <property type="match status" value="1"/>
</dbReference>
<dbReference type="InterPro" id="IPR010667">
    <property type="entry name" value="Phage_T4_Gp19"/>
</dbReference>
<evidence type="ECO:0000313" key="1">
    <source>
        <dbReference type="EMBL" id="BBM87994.1"/>
    </source>
</evidence>
<evidence type="ECO:0000313" key="2">
    <source>
        <dbReference type="Proteomes" id="UP000326354"/>
    </source>
</evidence>
<sequence length="147" mass="16478">MADRRDHLDPYLGYRFRVDIDGIGIASFKRIAIPSPETQVKEYAEGGNVTTSKLAGITSYPEITLEKGLFSSLELWEWYNSVITTGAIPNRKNMSITVVDEEGNDGPSWEIVNCWPSKIEYGELDSTNDEPIPETVTIQHEGVKRVT</sequence>
<dbReference type="Proteomes" id="UP000326354">
    <property type="component" value="Chromosome"/>
</dbReference>
<organism evidence="1 2">
    <name type="scientific">Uabimicrobium amorphum</name>
    <dbReference type="NCBI Taxonomy" id="2596890"/>
    <lineage>
        <taxon>Bacteria</taxon>
        <taxon>Pseudomonadati</taxon>
        <taxon>Planctomycetota</taxon>
        <taxon>Candidatus Uabimicrobiia</taxon>
        <taxon>Candidatus Uabimicrobiales</taxon>
        <taxon>Candidatus Uabimicrobiaceae</taxon>
        <taxon>Candidatus Uabimicrobium</taxon>
    </lineage>
</organism>
<dbReference type="Pfam" id="PF06841">
    <property type="entry name" value="Phage_T4_gp19"/>
    <property type="match status" value="1"/>
</dbReference>
<protein>
    <submittedName>
        <fullName evidence="1">Phage tail protein</fullName>
    </submittedName>
</protein>
<dbReference type="OrthoDB" id="73314at2"/>
<gene>
    <name evidence="1" type="ORF">UABAM_06410</name>
</gene>
<dbReference type="PANTHER" id="PTHR38009:SF1">
    <property type="entry name" value="CONSERVED HYPOTHETICAL PHAGE TAIL PROTEIN"/>
    <property type="match status" value="1"/>
</dbReference>
<dbReference type="PANTHER" id="PTHR38009">
    <property type="entry name" value="CONSERVED HYPOTHETICAL PHAGE TAIL PROTEIN"/>
    <property type="match status" value="1"/>
</dbReference>
<dbReference type="EMBL" id="AP019860">
    <property type="protein sequence ID" value="BBM87994.1"/>
    <property type="molecule type" value="Genomic_DNA"/>
</dbReference>
<accession>A0A5S9F7T5</accession>
<dbReference type="AlphaFoldDB" id="A0A5S9F7T5"/>
<dbReference type="RefSeq" id="WP_151972069.1">
    <property type="nucleotide sequence ID" value="NZ_AP019860.1"/>
</dbReference>
<dbReference type="InterPro" id="IPR011747">
    <property type="entry name" value="CHP02241"/>
</dbReference>